<dbReference type="Proteomes" id="UP000475117">
    <property type="component" value="Chromosome"/>
</dbReference>
<evidence type="ECO:0000313" key="3">
    <source>
        <dbReference type="Proteomes" id="UP000475117"/>
    </source>
</evidence>
<evidence type="ECO:0000313" key="2">
    <source>
        <dbReference type="EMBL" id="QQL45182.1"/>
    </source>
</evidence>
<protein>
    <submittedName>
        <fullName evidence="2">Uncharacterized protein</fullName>
    </submittedName>
</protein>
<reference evidence="2 3" key="1">
    <citation type="submission" date="2020-12" db="EMBL/GenBank/DDBJ databases">
        <title>Sulforoseuscoccus oceanibium gen. nov., sp. nov., a representative of the phylum Verrucomicrobia with special cytoplasmic membrane, and proposal of Sulforoseuscoccusaceae fam. nov.</title>
        <authorList>
            <person name="Xi F."/>
        </authorList>
    </citation>
    <scope>NUCLEOTIDE SEQUENCE [LARGE SCALE GENOMIC DNA]</scope>
    <source>
        <strain evidence="2 3">T37</strain>
    </source>
</reference>
<dbReference type="RefSeq" id="WP_164365408.1">
    <property type="nucleotide sequence ID" value="NZ_CP066776.1"/>
</dbReference>
<evidence type="ECO:0000256" key="1">
    <source>
        <dbReference type="SAM" id="MobiDB-lite"/>
    </source>
</evidence>
<proteinExistence type="predicted"/>
<dbReference type="AlphaFoldDB" id="A0A6B3L8H9"/>
<feature type="compositionally biased region" description="Basic residues" evidence="1">
    <location>
        <begin position="128"/>
        <end position="139"/>
    </location>
</feature>
<organism evidence="2 3">
    <name type="scientific">Sulfuriroseicoccus oceanibius</name>
    <dbReference type="NCBI Taxonomy" id="2707525"/>
    <lineage>
        <taxon>Bacteria</taxon>
        <taxon>Pseudomonadati</taxon>
        <taxon>Verrucomicrobiota</taxon>
        <taxon>Verrucomicrobiia</taxon>
        <taxon>Verrucomicrobiales</taxon>
        <taxon>Verrucomicrobiaceae</taxon>
        <taxon>Sulfuriroseicoccus</taxon>
    </lineage>
</organism>
<dbReference type="KEGG" id="soa:G3M56_000925"/>
<name>A0A6B3L8H9_9BACT</name>
<sequence length="437" mass="47686">MEDQSNIGYQTVGEGMVVCASCNAVQPLTSDGDVPAQCERCGAVFGENHPAGPVAADELEHYEIDCPECGTHYALDIEPGEVVFDCDRCGCAFTVSDDAGEEVAPPAEPAAAAQVPTFNQAMQASAGGKKRRHRAHRRPGGGLKSRAGGISLMLITLAVLGFFIWDAVKDHQEKAADAKAAREARAAASNVGGEGTAEEVRGFRIGGGDFSARAALEQVMTKFLNASDFEARLELCRHPLETRPRMLAFERHTRMAAFDGSGGKLSAGPYVVAAPNGSRFVYALVELQPEDQRHLVVEVTPDGEKLIEWELFVDYSEFPWAGLNDERPRRAFEALVRVERSTRYPRQFPPSEYASYLVYQGSGIDSYAVFVERGSDQHKALEAAFKEEAFPLEEDAGRRKVRWVLAELSLPAERDPSINRIELKRVVVADPVAGVRD</sequence>
<keyword evidence="3" id="KW-1185">Reference proteome</keyword>
<feature type="region of interest" description="Disordered" evidence="1">
    <location>
        <begin position="123"/>
        <end position="143"/>
    </location>
</feature>
<dbReference type="EMBL" id="CP066776">
    <property type="protein sequence ID" value="QQL45182.1"/>
    <property type="molecule type" value="Genomic_DNA"/>
</dbReference>
<gene>
    <name evidence="2" type="ORF">G3M56_000925</name>
</gene>
<accession>A0A6B3L8H9</accession>